<comment type="caution">
    <text evidence="2">The sequence shown here is derived from an EMBL/GenBank/DDBJ whole genome shotgun (WGS) entry which is preliminary data.</text>
</comment>
<gene>
    <name evidence="2" type="ORF">SEUCBS140593_001521</name>
</gene>
<evidence type="ECO:0000313" key="2">
    <source>
        <dbReference type="EMBL" id="CAK7212491.1"/>
    </source>
</evidence>
<dbReference type="EMBL" id="CAWUHD010000009">
    <property type="protein sequence ID" value="CAK7212491.1"/>
    <property type="molecule type" value="Genomic_DNA"/>
</dbReference>
<dbReference type="PRINTS" id="PR00081">
    <property type="entry name" value="GDHRDH"/>
</dbReference>
<sequence>MSTLSAIHGITSTVFSNLFITLPIPQSEPGLSEKTYIVTGANQGLGYEACKHLLRIGVGKIIMGVRTIEKGEAARKTLLEETNRSPDSVQVWDIDMASYASVQAFAQRASTLTRLDGVLANAGILTAKFAMAEDNEAVITVNVVCTFLLFLLILPKLRASPGGTAYFVIPNSGLHYTATIKEVLPAKAGGKAGNVFERLSNPSEANMANRYSLSKLLVLLVTRALDARLKQSKKPGATVIINTPNPSYCKSSLIRDPDQTPPPDFIARSTEMGSRALVHGLFAGKQSAGQYINNCHVQAPASFATNKTGAQIQEAFFSDLLQKLDSIVPGVTQNI</sequence>
<proteinExistence type="predicted"/>
<dbReference type="PANTHER" id="PTHR43157:SF31">
    <property type="entry name" value="PHOSPHATIDYLINOSITOL-GLYCAN BIOSYNTHESIS CLASS F PROTEIN"/>
    <property type="match status" value="1"/>
</dbReference>
<name>A0ABP0AYZ0_9PEZI</name>
<dbReference type="InterPro" id="IPR002347">
    <property type="entry name" value="SDR_fam"/>
</dbReference>
<dbReference type="InterPro" id="IPR036291">
    <property type="entry name" value="NAD(P)-bd_dom_sf"/>
</dbReference>
<evidence type="ECO:0000256" key="1">
    <source>
        <dbReference type="ARBA" id="ARBA00023002"/>
    </source>
</evidence>
<evidence type="ECO:0000313" key="3">
    <source>
        <dbReference type="Proteomes" id="UP001642482"/>
    </source>
</evidence>
<dbReference type="SUPFAM" id="SSF51735">
    <property type="entry name" value="NAD(P)-binding Rossmann-fold domains"/>
    <property type="match status" value="1"/>
</dbReference>
<reference evidence="2 3" key="1">
    <citation type="submission" date="2024-01" db="EMBL/GenBank/DDBJ databases">
        <authorList>
            <person name="Allen C."/>
            <person name="Tagirdzhanova G."/>
        </authorList>
    </citation>
    <scope>NUCLEOTIDE SEQUENCE [LARGE SCALE GENOMIC DNA]</scope>
</reference>
<dbReference type="PANTHER" id="PTHR43157">
    <property type="entry name" value="PHOSPHATIDYLINOSITOL-GLYCAN BIOSYNTHESIS CLASS F PROTEIN-RELATED"/>
    <property type="match status" value="1"/>
</dbReference>
<protein>
    <submittedName>
        <fullName evidence="2">Uncharacterized protein</fullName>
    </submittedName>
</protein>
<keyword evidence="1" id="KW-0560">Oxidoreductase</keyword>
<dbReference type="Pfam" id="PF00106">
    <property type="entry name" value="adh_short"/>
    <property type="match status" value="1"/>
</dbReference>
<keyword evidence="3" id="KW-1185">Reference proteome</keyword>
<organism evidence="2 3">
    <name type="scientific">Sporothrix eucalyptigena</name>
    <dbReference type="NCBI Taxonomy" id="1812306"/>
    <lineage>
        <taxon>Eukaryota</taxon>
        <taxon>Fungi</taxon>
        <taxon>Dikarya</taxon>
        <taxon>Ascomycota</taxon>
        <taxon>Pezizomycotina</taxon>
        <taxon>Sordariomycetes</taxon>
        <taxon>Sordariomycetidae</taxon>
        <taxon>Ophiostomatales</taxon>
        <taxon>Ophiostomataceae</taxon>
        <taxon>Sporothrix</taxon>
    </lineage>
</organism>
<accession>A0ABP0AYZ0</accession>
<dbReference type="Gene3D" id="3.40.50.720">
    <property type="entry name" value="NAD(P)-binding Rossmann-like Domain"/>
    <property type="match status" value="1"/>
</dbReference>
<dbReference type="Proteomes" id="UP001642482">
    <property type="component" value="Unassembled WGS sequence"/>
</dbReference>